<dbReference type="GO" id="GO:0005829">
    <property type="term" value="C:cytosol"/>
    <property type="evidence" value="ECO:0007669"/>
    <property type="project" value="TreeGrafter"/>
</dbReference>
<dbReference type="GO" id="GO:0016020">
    <property type="term" value="C:membrane"/>
    <property type="evidence" value="ECO:0007669"/>
    <property type="project" value="GOC"/>
</dbReference>
<dbReference type="AlphaFoldDB" id="A0A2N6K2K6"/>
<dbReference type="NCBIfam" id="NF002149">
    <property type="entry name" value="PRK00982.1-3"/>
    <property type="match status" value="1"/>
</dbReference>
<feature type="domain" description="Carrier" evidence="11">
    <location>
        <begin position="4"/>
        <end position="79"/>
    </location>
</feature>
<evidence type="ECO:0000313" key="13">
    <source>
        <dbReference type="Proteomes" id="UP000235036"/>
    </source>
</evidence>
<protein>
    <recommendedName>
        <fullName evidence="8 9">Acyl carrier protein</fullName>
        <shortName evidence="8">ACP</shortName>
    </recommendedName>
</protein>
<evidence type="ECO:0000313" key="12">
    <source>
        <dbReference type="EMBL" id="PLZ89324.1"/>
    </source>
</evidence>
<dbReference type="RefSeq" id="WP_016868434.1">
    <property type="nucleotide sequence ID" value="NZ_CAWNVR010000389.1"/>
</dbReference>
<evidence type="ECO:0000256" key="2">
    <source>
        <dbReference type="ARBA" id="ARBA00022450"/>
    </source>
</evidence>
<dbReference type="EMBL" id="NRQW01000290">
    <property type="protein sequence ID" value="PLZ89324.1"/>
    <property type="molecule type" value="Genomic_DNA"/>
</dbReference>
<keyword evidence="4 8" id="KW-0597">Phosphoprotein</keyword>
<dbReference type="PROSITE" id="PS00012">
    <property type="entry name" value="PHOSPHOPANTETHEINE"/>
    <property type="match status" value="1"/>
</dbReference>
<dbReference type="GO" id="GO:0000036">
    <property type="term" value="F:acyl carrier activity"/>
    <property type="evidence" value="ECO:0007669"/>
    <property type="project" value="UniProtKB-UniRule"/>
</dbReference>
<dbReference type="HAMAP" id="MF_01217">
    <property type="entry name" value="Acyl_carrier"/>
    <property type="match status" value="1"/>
</dbReference>
<dbReference type="PANTHER" id="PTHR20863">
    <property type="entry name" value="ACYL CARRIER PROTEIN"/>
    <property type="match status" value="1"/>
</dbReference>
<evidence type="ECO:0000256" key="9">
    <source>
        <dbReference type="NCBIfam" id="TIGR00517"/>
    </source>
</evidence>
<comment type="PTM">
    <text evidence="10">4'-phosphopantetheine is transferred from CoA to a specific serine of apo-ACP by acpS.</text>
</comment>
<dbReference type="NCBIfam" id="NF009104">
    <property type="entry name" value="PRK12449.1"/>
    <property type="match status" value="1"/>
</dbReference>
<feature type="modified residue" description="O-(pantetheine 4'-phosphoryl)serine" evidence="8">
    <location>
        <position position="39"/>
    </location>
</feature>
<gene>
    <name evidence="8" type="primary">acpP</name>
    <name evidence="12" type="ORF">CEN44_13405</name>
</gene>
<evidence type="ECO:0000256" key="3">
    <source>
        <dbReference type="ARBA" id="ARBA00022516"/>
    </source>
</evidence>
<dbReference type="UniPathway" id="UPA00094"/>
<dbReference type="InterPro" id="IPR006162">
    <property type="entry name" value="Ppantetheine_attach_site"/>
</dbReference>
<comment type="function">
    <text evidence="1 8 10">Carrier of the growing fatty acid chain in fatty acid biosynthesis.</text>
</comment>
<comment type="pathway">
    <text evidence="8 10">Lipid metabolism; fatty acid biosynthesis.</text>
</comment>
<keyword evidence="8" id="KW-0963">Cytoplasm</keyword>
<evidence type="ECO:0000256" key="8">
    <source>
        <dbReference type="HAMAP-Rule" id="MF_01217"/>
    </source>
</evidence>
<dbReference type="FunFam" id="1.10.1200.10:FF:000001">
    <property type="entry name" value="Acyl carrier protein"/>
    <property type="match status" value="1"/>
</dbReference>
<organism evidence="12 13">
    <name type="scientific">Fischerella muscicola CCMEE 5323</name>
    <dbReference type="NCBI Taxonomy" id="2019572"/>
    <lineage>
        <taxon>Bacteria</taxon>
        <taxon>Bacillati</taxon>
        <taxon>Cyanobacteriota</taxon>
        <taxon>Cyanophyceae</taxon>
        <taxon>Nostocales</taxon>
        <taxon>Hapalosiphonaceae</taxon>
        <taxon>Fischerella</taxon>
    </lineage>
</organism>
<comment type="caution">
    <text evidence="12">The sequence shown here is derived from an EMBL/GenBank/DDBJ whole genome shotgun (WGS) entry which is preliminary data.</text>
</comment>
<keyword evidence="2 8" id="KW-0596">Phosphopantetheine</keyword>
<dbReference type="PANTHER" id="PTHR20863:SF76">
    <property type="entry name" value="CARRIER DOMAIN-CONTAINING PROTEIN"/>
    <property type="match status" value="1"/>
</dbReference>
<dbReference type="GO" id="GO:0000035">
    <property type="term" value="F:acyl binding"/>
    <property type="evidence" value="ECO:0007669"/>
    <property type="project" value="TreeGrafter"/>
</dbReference>
<name>A0A2N6K2K6_FISMU</name>
<evidence type="ECO:0000256" key="4">
    <source>
        <dbReference type="ARBA" id="ARBA00022553"/>
    </source>
</evidence>
<dbReference type="Proteomes" id="UP000235036">
    <property type="component" value="Unassembled WGS sequence"/>
</dbReference>
<keyword evidence="5 8" id="KW-0276">Fatty acid metabolism</keyword>
<keyword evidence="7 8" id="KW-0275">Fatty acid biosynthesis</keyword>
<sequence>MSQADIFDRVKKIVVEQLGVEPEKVTPQANFANDLNADSLDTVELVMALEEEFDIEIPDEAAEKITTVQEALDYITNKVAASA</sequence>
<comment type="similarity">
    <text evidence="8">Belongs to the acyl carrier protein (ACP) family.</text>
</comment>
<dbReference type="InterPro" id="IPR036736">
    <property type="entry name" value="ACP-like_sf"/>
</dbReference>
<dbReference type="NCBIfam" id="NF002151">
    <property type="entry name" value="PRK00982.1-5"/>
    <property type="match status" value="1"/>
</dbReference>
<reference evidence="12 13" key="1">
    <citation type="submission" date="2017-08" db="EMBL/GenBank/DDBJ databases">
        <title>Genomes of Fischerella (Mastigocladus) sp. strains.</title>
        <authorList>
            <person name="Miller S.R."/>
        </authorList>
    </citation>
    <scope>NUCLEOTIDE SEQUENCE [LARGE SCALE GENOMIC DNA]</scope>
    <source>
        <strain evidence="12 13">CCMEE 5323</strain>
    </source>
</reference>
<evidence type="ECO:0000259" key="11">
    <source>
        <dbReference type="PROSITE" id="PS50075"/>
    </source>
</evidence>
<dbReference type="InterPro" id="IPR003231">
    <property type="entry name" value="ACP"/>
</dbReference>
<accession>A0A2N6K2K6</accession>
<evidence type="ECO:0000256" key="1">
    <source>
        <dbReference type="ARBA" id="ARBA00003180"/>
    </source>
</evidence>
<dbReference type="InterPro" id="IPR009081">
    <property type="entry name" value="PP-bd_ACP"/>
</dbReference>
<dbReference type="PROSITE" id="PS50075">
    <property type="entry name" value="CARRIER"/>
    <property type="match status" value="1"/>
</dbReference>
<dbReference type="SUPFAM" id="SSF47336">
    <property type="entry name" value="ACP-like"/>
    <property type="match status" value="1"/>
</dbReference>
<evidence type="ECO:0000256" key="7">
    <source>
        <dbReference type="ARBA" id="ARBA00023160"/>
    </source>
</evidence>
<keyword evidence="13" id="KW-1185">Reference proteome</keyword>
<evidence type="ECO:0000256" key="6">
    <source>
        <dbReference type="ARBA" id="ARBA00023098"/>
    </source>
</evidence>
<proteinExistence type="inferred from homology"/>
<dbReference type="NCBIfam" id="TIGR00517">
    <property type="entry name" value="acyl_carrier"/>
    <property type="match status" value="1"/>
</dbReference>
<keyword evidence="3 8" id="KW-0444">Lipid biosynthesis</keyword>
<keyword evidence="6 8" id="KW-0443">Lipid metabolism</keyword>
<evidence type="ECO:0000256" key="10">
    <source>
        <dbReference type="RuleBase" id="RU003545"/>
    </source>
</evidence>
<comment type="PTM">
    <text evidence="8">4'-phosphopantetheine is transferred from CoA to a specific serine of apo-ACP by AcpS. This modification is essential for activity because fatty acids are bound in thioester linkage to the sulfhydryl of the prosthetic group.</text>
</comment>
<dbReference type="Pfam" id="PF00550">
    <property type="entry name" value="PP-binding"/>
    <property type="match status" value="1"/>
</dbReference>
<evidence type="ECO:0000256" key="5">
    <source>
        <dbReference type="ARBA" id="ARBA00022832"/>
    </source>
</evidence>
<comment type="subcellular location">
    <subcellularLocation>
        <location evidence="8">Cytoplasm</location>
    </subcellularLocation>
</comment>
<dbReference type="NCBIfam" id="NF002150">
    <property type="entry name" value="PRK00982.1-4"/>
    <property type="match status" value="1"/>
</dbReference>
<dbReference type="NCBIfam" id="NF002148">
    <property type="entry name" value="PRK00982.1-2"/>
    <property type="match status" value="1"/>
</dbReference>
<dbReference type="GO" id="GO:0009245">
    <property type="term" value="P:lipid A biosynthetic process"/>
    <property type="evidence" value="ECO:0007669"/>
    <property type="project" value="TreeGrafter"/>
</dbReference>
<dbReference type="Gene3D" id="1.10.1200.10">
    <property type="entry name" value="ACP-like"/>
    <property type="match status" value="1"/>
</dbReference>